<feature type="compositionally biased region" description="Polar residues" evidence="1">
    <location>
        <begin position="1"/>
        <end position="12"/>
    </location>
</feature>
<reference evidence="2" key="1">
    <citation type="journal article" date="2020" name="J Insects Food Feed">
        <title>The yellow mealworm (Tenebrio molitor) genome: a resource for the emerging insects as food and feed industry.</title>
        <authorList>
            <person name="Eriksson T."/>
            <person name="Andere A."/>
            <person name="Kelstrup H."/>
            <person name="Emery V."/>
            <person name="Picard C."/>
        </authorList>
    </citation>
    <scope>NUCLEOTIDE SEQUENCE</scope>
    <source>
        <strain evidence="2">Stoneville</strain>
        <tissue evidence="2">Whole head</tissue>
    </source>
</reference>
<comment type="caution">
    <text evidence="2">The sequence shown here is derived from an EMBL/GenBank/DDBJ whole genome shotgun (WGS) entry which is preliminary data.</text>
</comment>
<sequence length="367" mass="40853">MITLEKSISSVADQKVDGNEESLPPLPPSPGERNRRSSRDARSSPPTPLVIDWQHDWPREFFFRRVQITTRRDEKHTAGGGKNRNRSASNRYAVSYLAFSLSSLDATCVRLPLRNNPNKVGAGRSCKFQNVDPLNSSEIRFQLESDLAETQKTTDGGFTRVDSTQSSAMGNCLDFLKRRNSTDPRRPVSLYTSGNYQSVLFATAVVLIEVEKGVYAPCRALLDSGAQCSCISQNFVDMIGIRTREVDVNLEGANQVHISRIRGAADVKIMSKNGDFGVYMTCMVLPQATKNIPAQSLDVSSVMIPQDLELADPEFYISRPVDLLIGGELFWEVLGNRRFKVFPCHPILQETKFGWVVVGNANFPTLE</sequence>
<dbReference type="AlphaFoldDB" id="A0A8J6HBE8"/>
<dbReference type="Gene3D" id="2.40.70.10">
    <property type="entry name" value="Acid Proteases"/>
    <property type="match status" value="1"/>
</dbReference>
<dbReference type="InterPro" id="IPR021109">
    <property type="entry name" value="Peptidase_aspartic_dom_sf"/>
</dbReference>
<keyword evidence="3" id="KW-1185">Reference proteome</keyword>
<dbReference type="Proteomes" id="UP000719412">
    <property type="component" value="Unassembled WGS sequence"/>
</dbReference>
<proteinExistence type="predicted"/>
<protein>
    <recommendedName>
        <fullName evidence="4">Peptidase A2 domain-containing protein</fullName>
    </recommendedName>
</protein>
<dbReference type="InterPro" id="IPR001969">
    <property type="entry name" value="Aspartic_peptidase_AS"/>
</dbReference>
<accession>A0A8J6HBE8</accession>
<dbReference type="PROSITE" id="PS00141">
    <property type="entry name" value="ASP_PROTEASE"/>
    <property type="match status" value="1"/>
</dbReference>
<feature type="region of interest" description="Disordered" evidence="1">
    <location>
        <begin position="1"/>
        <end position="50"/>
    </location>
</feature>
<evidence type="ECO:0000256" key="1">
    <source>
        <dbReference type="SAM" id="MobiDB-lite"/>
    </source>
</evidence>
<evidence type="ECO:0000313" key="2">
    <source>
        <dbReference type="EMBL" id="KAH0811560.1"/>
    </source>
</evidence>
<organism evidence="2 3">
    <name type="scientific">Tenebrio molitor</name>
    <name type="common">Yellow mealworm beetle</name>
    <dbReference type="NCBI Taxonomy" id="7067"/>
    <lineage>
        <taxon>Eukaryota</taxon>
        <taxon>Metazoa</taxon>
        <taxon>Ecdysozoa</taxon>
        <taxon>Arthropoda</taxon>
        <taxon>Hexapoda</taxon>
        <taxon>Insecta</taxon>
        <taxon>Pterygota</taxon>
        <taxon>Neoptera</taxon>
        <taxon>Endopterygota</taxon>
        <taxon>Coleoptera</taxon>
        <taxon>Polyphaga</taxon>
        <taxon>Cucujiformia</taxon>
        <taxon>Tenebrionidae</taxon>
        <taxon>Tenebrio</taxon>
    </lineage>
</organism>
<feature type="compositionally biased region" description="Basic and acidic residues" evidence="1">
    <location>
        <begin position="32"/>
        <end position="42"/>
    </location>
</feature>
<gene>
    <name evidence="2" type="ORF">GEV33_011229</name>
</gene>
<dbReference type="GO" id="GO:0004190">
    <property type="term" value="F:aspartic-type endopeptidase activity"/>
    <property type="evidence" value="ECO:0007669"/>
    <property type="project" value="InterPro"/>
</dbReference>
<evidence type="ECO:0000313" key="3">
    <source>
        <dbReference type="Proteomes" id="UP000719412"/>
    </source>
</evidence>
<dbReference type="GO" id="GO:0006508">
    <property type="term" value="P:proteolysis"/>
    <property type="evidence" value="ECO:0007669"/>
    <property type="project" value="InterPro"/>
</dbReference>
<dbReference type="EMBL" id="JABDTM020026712">
    <property type="protein sequence ID" value="KAH0811560.1"/>
    <property type="molecule type" value="Genomic_DNA"/>
</dbReference>
<name>A0A8J6HBE8_TENMO</name>
<dbReference type="CDD" id="cd00303">
    <property type="entry name" value="retropepsin_like"/>
    <property type="match status" value="1"/>
</dbReference>
<evidence type="ECO:0008006" key="4">
    <source>
        <dbReference type="Google" id="ProtNLM"/>
    </source>
</evidence>
<reference evidence="2" key="2">
    <citation type="submission" date="2021-08" db="EMBL/GenBank/DDBJ databases">
        <authorList>
            <person name="Eriksson T."/>
        </authorList>
    </citation>
    <scope>NUCLEOTIDE SEQUENCE</scope>
    <source>
        <strain evidence="2">Stoneville</strain>
        <tissue evidence="2">Whole head</tissue>
    </source>
</reference>